<organism evidence="1 2">
    <name type="scientific">Rotaria sordida</name>
    <dbReference type="NCBI Taxonomy" id="392033"/>
    <lineage>
        <taxon>Eukaryota</taxon>
        <taxon>Metazoa</taxon>
        <taxon>Spiralia</taxon>
        <taxon>Gnathifera</taxon>
        <taxon>Rotifera</taxon>
        <taxon>Eurotatoria</taxon>
        <taxon>Bdelloidea</taxon>
        <taxon>Philodinida</taxon>
        <taxon>Philodinidae</taxon>
        <taxon>Rotaria</taxon>
    </lineage>
</organism>
<comment type="caution">
    <text evidence="1">The sequence shown here is derived from an EMBL/GenBank/DDBJ whole genome shotgun (WGS) entry which is preliminary data.</text>
</comment>
<proteinExistence type="predicted"/>
<sequence length="596" mass="70476">MNLESLSNELLLDLFEYISVIHLLRAFRGLNARFDALLFTHFEIYGHLDFQSVSKHDFDIVCQQHLPSIIDRIISLRLSDDDDTPQQIDIFISYGFTLRQFLQLQTLSLYYLCSYETTMKIIEELHHLPYLTHVNFINNHFLCDETDSENMINTIWSLPKLTHCHLNINFHQNERLFPRLNTISSSLEYLSIEKFNFDLSKLDHLFQHTPHIRYFHVRLFDHSFDQQLSCSMPLVIILKLIIQTTLYQLVNLLQNLPNLCHLKVETLGIDLDGQQWEQIIINHLPKLKIFQLKMHIKLEDDDDDDDDKQLKIDKLIASFQSPFWLDEHQWFVRCHCVEECCLNSIVLYTLPYAFGYFDPIVKISSKSTCPHENDYWSYNRVHSLIYRTPIARESALSKFSFPNVHRLCLSLPSNDHFWSVVTTLDQLISLDLALHDDDDDDDNSNNHVRSQLQVVLDRAPRLYSLASRSWSDSQMCLVDNRSLSVRRLDLQGYDEDWLEERWFDDEYCAKLSCSSLGIQCEVLLIRVEHRTTIIDLVNRMTNLRALNIKCRDDTFNESNNRSSSTEDELVKWLKERLPSAWIIARHLIEFVRMWIR</sequence>
<dbReference type="Proteomes" id="UP000663882">
    <property type="component" value="Unassembled WGS sequence"/>
</dbReference>
<accession>A0A815LMW9</accession>
<reference evidence="1" key="1">
    <citation type="submission" date="2021-02" db="EMBL/GenBank/DDBJ databases">
        <authorList>
            <person name="Nowell W R."/>
        </authorList>
    </citation>
    <scope>NUCLEOTIDE SEQUENCE</scope>
</reference>
<evidence type="ECO:0000313" key="1">
    <source>
        <dbReference type="EMBL" id="CAF1408109.1"/>
    </source>
</evidence>
<evidence type="ECO:0008006" key="3">
    <source>
        <dbReference type="Google" id="ProtNLM"/>
    </source>
</evidence>
<dbReference type="AlphaFoldDB" id="A0A815LMW9"/>
<dbReference type="InterPro" id="IPR032675">
    <property type="entry name" value="LRR_dom_sf"/>
</dbReference>
<evidence type="ECO:0000313" key="2">
    <source>
        <dbReference type="Proteomes" id="UP000663882"/>
    </source>
</evidence>
<dbReference type="OrthoDB" id="10051080at2759"/>
<dbReference type="SUPFAM" id="SSF52047">
    <property type="entry name" value="RNI-like"/>
    <property type="match status" value="1"/>
</dbReference>
<gene>
    <name evidence="1" type="ORF">RFH988_LOCUS35122</name>
</gene>
<dbReference type="EMBL" id="CAJNOO010005190">
    <property type="protein sequence ID" value="CAF1408109.1"/>
    <property type="molecule type" value="Genomic_DNA"/>
</dbReference>
<name>A0A815LMW9_9BILA</name>
<protein>
    <recommendedName>
        <fullName evidence="3">F-box domain-containing protein</fullName>
    </recommendedName>
</protein>
<dbReference type="Gene3D" id="3.80.10.10">
    <property type="entry name" value="Ribonuclease Inhibitor"/>
    <property type="match status" value="1"/>
</dbReference>